<accession>A0AAW2Z8T3</accession>
<dbReference type="InterPro" id="IPR014756">
    <property type="entry name" value="Ig_E-set"/>
</dbReference>
<feature type="domain" description="IPT/TIG" evidence="2">
    <location>
        <begin position="373"/>
        <end position="459"/>
    </location>
</feature>
<feature type="region of interest" description="Disordered" evidence="1">
    <location>
        <begin position="154"/>
        <end position="174"/>
    </location>
</feature>
<evidence type="ECO:0000256" key="1">
    <source>
        <dbReference type="SAM" id="MobiDB-lite"/>
    </source>
</evidence>
<dbReference type="AlphaFoldDB" id="A0AAW2Z8T3"/>
<proteinExistence type="predicted"/>
<evidence type="ECO:0000259" key="2">
    <source>
        <dbReference type="SMART" id="SM00429"/>
    </source>
</evidence>
<feature type="non-terminal residue" evidence="3">
    <location>
        <position position="486"/>
    </location>
</feature>
<comment type="caution">
    <text evidence="3">The sequence shown here is derived from an EMBL/GenBank/DDBJ whole genome shotgun (WGS) entry which is preliminary data.</text>
</comment>
<sequence length="486" mass="55190">MFDFENLTTIDYTSLFEMTQQSFPENPFMIDCDAGNAGASANSQINYLAQKNNVSNDDDLSFDESFNFLCSPTPTSVEPTSTHEVFAQMQRQIQQQQVELQYKVHNKAQTHQPINIKHSPTPQTQHAMPYSPQPKFTTNFSQRVNYPHANLAPQQQPTHVQYSSPQPPPSHPVVIKTQPVHVFDNINNNNNNNTHVFERQPYSPPANLIRLVEGFNTPVKEKQLGGKDNSKHALPRQVVELAYSKLPPNSDPEALTVRASVLGYDRMARTRAILGMLSEKRFIEMCDPSQQHSRWLASFDDLVVQYSSHNNGQKLSVRFQLLDANMKPVCFVDSHEFETITKRGLEKIKERQQQKRKRGQDDEDSNSEIQAFVQRVDPGMGPTQGGQLVKIRGRGFISAPNSQTVVKFGDKNAREVHSIRRNQIVCETPEGDRGLVDVNVSIGDKKNAYLPSYAQYRYVDANDQEAVQLLVNNIFNSNQQQQQQQH</sequence>
<dbReference type="Gene3D" id="2.60.40.10">
    <property type="entry name" value="Immunoglobulins"/>
    <property type="match status" value="1"/>
</dbReference>
<reference evidence="3 4" key="1">
    <citation type="submission" date="2024-03" db="EMBL/GenBank/DDBJ databases">
        <title>The Acrasis kona genome and developmental transcriptomes reveal deep origins of eukaryotic multicellular pathways.</title>
        <authorList>
            <person name="Sheikh S."/>
            <person name="Fu C.-J."/>
            <person name="Brown M.W."/>
            <person name="Baldauf S.L."/>
        </authorList>
    </citation>
    <scope>NUCLEOTIDE SEQUENCE [LARGE SCALE GENOMIC DNA]</scope>
    <source>
        <strain evidence="3 4">ATCC MYA-3509</strain>
    </source>
</reference>
<keyword evidence="4" id="KW-1185">Reference proteome</keyword>
<dbReference type="EMBL" id="JAOPGA020001125">
    <property type="protein sequence ID" value="KAL0485340.1"/>
    <property type="molecule type" value="Genomic_DNA"/>
</dbReference>
<dbReference type="Proteomes" id="UP001431209">
    <property type="component" value="Unassembled WGS sequence"/>
</dbReference>
<dbReference type="SUPFAM" id="SSF81296">
    <property type="entry name" value="E set domains"/>
    <property type="match status" value="1"/>
</dbReference>
<dbReference type="InterPro" id="IPR002909">
    <property type="entry name" value="IPT_dom"/>
</dbReference>
<dbReference type="InterPro" id="IPR013783">
    <property type="entry name" value="Ig-like_fold"/>
</dbReference>
<organism evidence="3 4">
    <name type="scientific">Acrasis kona</name>
    <dbReference type="NCBI Taxonomy" id="1008807"/>
    <lineage>
        <taxon>Eukaryota</taxon>
        <taxon>Discoba</taxon>
        <taxon>Heterolobosea</taxon>
        <taxon>Tetramitia</taxon>
        <taxon>Eutetramitia</taxon>
        <taxon>Acrasidae</taxon>
        <taxon>Acrasis</taxon>
    </lineage>
</organism>
<dbReference type="Pfam" id="PF01833">
    <property type="entry name" value="TIG"/>
    <property type="match status" value="1"/>
</dbReference>
<dbReference type="CDD" id="cd00102">
    <property type="entry name" value="IPT"/>
    <property type="match status" value="1"/>
</dbReference>
<feature type="region of interest" description="Disordered" evidence="1">
    <location>
        <begin position="348"/>
        <end position="367"/>
    </location>
</feature>
<dbReference type="SMART" id="SM00429">
    <property type="entry name" value="IPT"/>
    <property type="match status" value="1"/>
</dbReference>
<evidence type="ECO:0000313" key="4">
    <source>
        <dbReference type="Proteomes" id="UP001431209"/>
    </source>
</evidence>
<protein>
    <submittedName>
        <fullName evidence="3">Ankyrin repeat-containing protein with IPT/TIG domain</fullName>
    </submittedName>
</protein>
<gene>
    <name evidence="3" type="ORF">AKO1_002924</name>
</gene>
<name>A0AAW2Z8T3_9EUKA</name>
<evidence type="ECO:0000313" key="3">
    <source>
        <dbReference type="EMBL" id="KAL0485340.1"/>
    </source>
</evidence>